<feature type="transmembrane region" description="Helical" evidence="1">
    <location>
        <begin position="40"/>
        <end position="63"/>
    </location>
</feature>
<dbReference type="PANTHER" id="PTHR37814">
    <property type="entry name" value="CONSERVED MEMBRANE PROTEIN"/>
    <property type="match status" value="1"/>
</dbReference>
<dbReference type="EMBL" id="CP003924">
    <property type="protein sequence ID" value="AGS33930.1"/>
    <property type="molecule type" value="Genomic_DNA"/>
</dbReference>
<keyword evidence="1" id="KW-1133">Transmembrane helix</keyword>
<feature type="transmembrane region" description="Helical" evidence="1">
    <location>
        <begin position="183"/>
        <end position="208"/>
    </location>
</feature>
<evidence type="ECO:0000256" key="1">
    <source>
        <dbReference type="SAM" id="Phobius"/>
    </source>
</evidence>
<proteinExistence type="predicted"/>
<feature type="transmembrane region" description="Helical" evidence="1">
    <location>
        <begin position="139"/>
        <end position="163"/>
    </location>
</feature>
<sequence>MLGQILRVALAFVGVIVGAGFASGQEIMQYFVGFGLNGMWGVAIAAVVMSVMALIILQLGSYFRATEHGRVFDRIANPTFSRLLDLGVLITLFSTGFVMFAGAGSNLNQQWGWPVWVGALIMVALVLAAGFLDVDKVTTVIGAITPFIIVFITVACLYVIFFVDRGPVDELNAAALEVGSTMPHWSVAAVNYVGFNLMVAVSMAIVIGGSMFSPQVAGRGGLLGGLLLSALIAVSAVTLFLAVETVGDDELPMLTLINDVHPALGQVMAIAVYGMIFNTALGMFYAFAKRLSVNRPERFRLWYFGSVGVGFLLSFFGFRNLVGYVYPILGYIGLLLIAIMLVAWVRERSRIAAESDRRLRLRDLWLAGREDEFMAEVDASNLDETQIRTAVRDGR</sequence>
<dbReference type="HOGENOM" id="CLU_043930_1_0_11"/>
<evidence type="ECO:0000313" key="3">
    <source>
        <dbReference type="Proteomes" id="UP000015388"/>
    </source>
</evidence>
<dbReference type="AlphaFoldDB" id="S5T076"/>
<dbReference type="OrthoDB" id="4424890at2"/>
<keyword evidence="1" id="KW-0472">Membrane</keyword>
<evidence type="ECO:0008006" key="4">
    <source>
        <dbReference type="Google" id="ProtNLM"/>
    </source>
</evidence>
<dbReference type="Proteomes" id="UP000015388">
    <property type="component" value="Chromosome"/>
</dbReference>
<protein>
    <recommendedName>
        <fullName evidence="4">Membrane protein YkvI</fullName>
    </recommendedName>
</protein>
<feature type="transmembrane region" description="Helical" evidence="1">
    <location>
        <begin position="113"/>
        <end position="132"/>
    </location>
</feature>
<dbReference type="STRING" id="1224163.B841_02235"/>
<gene>
    <name evidence="2" type="ORF">B841_02235</name>
</gene>
<evidence type="ECO:0000313" key="2">
    <source>
        <dbReference type="EMBL" id="AGS33930.1"/>
    </source>
</evidence>
<feature type="transmembrane region" description="Helical" evidence="1">
    <location>
        <begin position="324"/>
        <end position="345"/>
    </location>
</feature>
<feature type="transmembrane region" description="Helical" evidence="1">
    <location>
        <begin position="220"/>
        <end position="243"/>
    </location>
</feature>
<dbReference type="Gene3D" id="1.20.1740.10">
    <property type="entry name" value="Amino acid/polyamine transporter I"/>
    <property type="match status" value="1"/>
</dbReference>
<keyword evidence="3" id="KW-1185">Reference proteome</keyword>
<dbReference type="PANTHER" id="PTHR37814:SF1">
    <property type="entry name" value="MEMBRANE PROTEIN"/>
    <property type="match status" value="1"/>
</dbReference>
<dbReference type="KEGG" id="cmd:B841_02235"/>
<keyword evidence="1" id="KW-0812">Transmembrane</keyword>
<dbReference type="InterPro" id="IPR038728">
    <property type="entry name" value="YkvI-like"/>
</dbReference>
<feature type="transmembrane region" description="Helical" evidence="1">
    <location>
        <begin position="83"/>
        <end position="101"/>
    </location>
</feature>
<accession>S5T076</accession>
<feature type="transmembrane region" description="Helical" evidence="1">
    <location>
        <begin position="299"/>
        <end position="318"/>
    </location>
</feature>
<dbReference type="eggNOG" id="COG3949">
    <property type="taxonomic scope" value="Bacteria"/>
</dbReference>
<dbReference type="PATRIC" id="fig|1224163.3.peg.452"/>
<feature type="transmembrane region" description="Helical" evidence="1">
    <location>
        <begin position="263"/>
        <end position="287"/>
    </location>
</feature>
<organism evidence="2 3">
    <name type="scientific">Corynebacterium maris DSM 45190</name>
    <dbReference type="NCBI Taxonomy" id="1224163"/>
    <lineage>
        <taxon>Bacteria</taxon>
        <taxon>Bacillati</taxon>
        <taxon>Actinomycetota</taxon>
        <taxon>Actinomycetes</taxon>
        <taxon>Mycobacteriales</taxon>
        <taxon>Corynebacteriaceae</taxon>
        <taxon>Corynebacterium</taxon>
    </lineage>
</organism>
<reference evidence="2 3" key="1">
    <citation type="submission" date="2012-11" db="EMBL/GenBank/DDBJ databases">
        <title>The complete genome sequence of Corynebacterium maris Coryn-1 (=DSM 45190).</title>
        <authorList>
            <person name="Schaffert L."/>
            <person name="Albersmeier A."/>
            <person name="Kalinowski J."/>
            <person name="Ruckert C."/>
        </authorList>
    </citation>
    <scope>NUCLEOTIDE SEQUENCE [LARGE SCALE GENOMIC DNA]</scope>
    <source>
        <strain evidence="3">Coryn-1</strain>
    </source>
</reference>
<dbReference type="RefSeq" id="WP_020933865.1">
    <property type="nucleotide sequence ID" value="NC_021915.1"/>
</dbReference>
<name>S5T076_9CORY</name>